<feature type="compositionally biased region" description="Polar residues" evidence="29">
    <location>
        <begin position="972"/>
        <end position="998"/>
    </location>
</feature>
<evidence type="ECO:0000256" key="8">
    <source>
        <dbReference type="ARBA" id="ARBA00022448"/>
    </source>
</evidence>
<evidence type="ECO:0000256" key="6">
    <source>
        <dbReference type="ARBA" id="ARBA00004633"/>
    </source>
</evidence>
<protein>
    <recommendedName>
        <fullName evidence="25">Vacuolar protein sorting-associated protein 41 homolog</fullName>
    </recommendedName>
</protein>
<keyword evidence="10" id="KW-0808">Transferase</keyword>
<evidence type="ECO:0000256" key="4">
    <source>
        <dbReference type="ARBA" id="ARBA00004514"/>
    </source>
</evidence>
<feature type="region of interest" description="Disordered" evidence="29">
    <location>
        <begin position="1604"/>
        <end position="1624"/>
    </location>
</feature>
<feature type="compositionally biased region" description="Basic and acidic residues" evidence="29">
    <location>
        <begin position="3610"/>
        <end position="3632"/>
    </location>
</feature>
<feature type="compositionally biased region" description="Low complexity" evidence="29">
    <location>
        <begin position="3829"/>
        <end position="3843"/>
    </location>
</feature>
<dbReference type="EMBL" id="JAGKHQ010000001">
    <property type="protein sequence ID" value="KAG7524881.1"/>
    <property type="molecule type" value="Genomic_DNA"/>
</dbReference>
<dbReference type="InterPro" id="IPR057779">
    <property type="entry name" value="Znf_RING_Vps41"/>
</dbReference>
<evidence type="ECO:0000256" key="17">
    <source>
        <dbReference type="ARBA" id="ARBA00023034"/>
    </source>
</evidence>
<feature type="compositionally biased region" description="Acidic residues" evidence="29">
    <location>
        <begin position="1318"/>
        <end position="1328"/>
    </location>
</feature>
<feature type="region of interest" description="Disordered" evidence="29">
    <location>
        <begin position="2152"/>
        <end position="2173"/>
    </location>
</feature>
<keyword evidence="20" id="KW-0539">Nucleus</keyword>
<feature type="compositionally biased region" description="Basic and acidic residues" evidence="29">
    <location>
        <begin position="891"/>
        <end position="900"/>
    </location>
</feature>
<feature type="compositionally biased region" description="Pro residues" evidence="29">
    <location>
        <begin position="3582"/>
        <end position="3596"/>
    </location>
</feature>
<evidence type="ECO:0000256" key="7">
    <source>
        <dbReference type="ARBA" id="ARBA00009582"/>
    </source>
</evidence>
<feature type="compositionally biased region" description="Polar residues" evidence="29">
    <location>
        <begin position="1330"/>
        <end position="1348"/>
    </location>
</feature>
<dbReference type="CDD" id="cd16690">
    <property type="entry name" value="RING-H2_Vps41"/>
    <property type="match status" value="1"/>
</dbReference>
<evidence type="ECO:0000256" key="25">
    <source>
        <dbReference type="ARBA" id="ARBA00029538"/>
    </source>
</evidence>
<feature type="compositionally biased region" description="Low complexity" evidence="29">
    <location>
        <begin position="1513"/>
        <end position="1522"/>
    </location>
</feature>
<keyword evidence="16" id="KW-0072">Autophagy</keyword>
<keyword evidence="32" id="KW-1185">Reference proteome</keyword>
<keyword evidence="11" id="KW-0479">Metal-binding</keyword>
<organism evidence="31 32">
    <name type="scientific">Solea senegalensis</name>
    <name type="common">Senegalese sole</name>
    <dbReference type="NCBI Taxonomy" id="28829"/>
    <lineage>
        <taxon>Eukaryota</taxon>
        <taxon>Metazoa</taxon>
        <taxon>Chordata</taxon>
        <taxon>Craniata</taxon>
        <taxon>Vertebrata</taxon>
        <taxon>Euteleostomi</taxon>
        <taxon>Actinopterygii</taxon>
        <taxon>Neopterygii</taxon>
        <taxon>Teleostei</taxon>
        <taxon>Neoteleostei</taxon>
        <taxon>Acanthomorphata</taxon>
        <taxon>Carangaria</taxon>
        <taxon>Pleuronectiformes</taxon>
        <taxon>Pleuronectoidei</taxon>
        <taxon>Soleidae</taxon>
        <taxon>Solea</taxon>
    </lineage>
</organism>
<feature type="compositionally biased region" description="Polar residues" evidence="29">
    <location>
        <begin position="3907"/>
        <end position="3917"/>
    </location>
</feature>
<evidence type="ECO:0000256" key="16">
    <source>
        <dbReference type="ARBA" id="ARBA00023006"/>
    </source>
</evidence>
<feature type="compositionally biased region" description="Acidic residues" evidence="29">
    <location>
        <begin position="13"/>
        <end position="25"/>
    </location>
</feature>
<comment type="subcellular location">
    <subcellularLocation>
        <location evidence="4">Cytoplasm</location>
        <location evidence="4">Cytosol</location>
    </subcellularLocation>
    <subcellularLocation>
        <location evidence="2">Cytoplasmic vesicle</location>
        <location evidence="2">Clathrin-coated vesicle</location>
    </subcellularLocation>
    <subcellularLocation>
        <location evidence="3">Early endosome membrane</location>
        <topology evidence="3">Peripheral membrane protein</topology>
    </subcellularLocation>
    <subcellularLocation>
        <location evidence="5">Golgi apparatus</location>
        <location evidence="5">trans-Golgi network</location>
    </subcellularLocation>
    <subcellularLocation>
        <location evidence="6">Late endosome membrane</location>
        <topology evidence="6">Peripheral membrane protein</topology>
    </subcellularLocation>
    <subcellularLocation>
        <location evidence="24">Lysosome membrane</location>
        <topology evidence="24">Peripheral membrane protein</topology>
    </subcellularLocation>
    <subcellularLocation>
        <location evidence="1">Nucleus</location>
    </subcellularLocation>
</comment>
<evidence type="ECO:0000256" key="3">
    <source>
        <dbReference type="ARBA" id="ARBA00004220"/>
    </source>
</evidence>
<feature type="compositionally biased region" description="Basic and acidic residues" evidence="29">
    <location>
        <begin position="1080"/>
        <end position="1099"/>
    </location>
</feature>
<dbReference type="Pfam" id="PF23555">
    <property type="entry name" value="zf-RING_Vps41"/>
    <property type="match status" value="1"/>
</dbReference>
<evidence type="ECO:0000256" key="21">
    <source>
        <dbReference type="ARBA" id="ARBA00023306"/>
    </source>
</evidence>
<feature type="compositionally biased region" description="Polar residues" evidence="29">
    <location>
        <begin position="3750"/>
        <end position="3787"/>
    </location>
</feature>
<feature type="compositionally biased region" description="Polar residues" evidence="29">
    <location>
        <begin position="1043"/>
        <end position="1057"/>
    </location>
</feature>
<keyword evidence="23" id="KW-0968">Cytoplasmic vesicle</keyword>
<feature type="compositionally biased region" description="Polar residues" evidence="29">
    <location>
        <begin position="3097"/>
        <end position="3108"/>
    </location>
</feature>
<feature type="region of interest" description="Disordered" evidence="29">
    <location>
        <begin position="2508"/>
        <end position="2563"/>
    </location>
</feature>
<dbReference type="PANTHER" id="PTHR12616:SF1">
    <property type="entry name" value="VACUOLAR PROTEIN SORTING-ASSOCIATED PROTEIN 41 HOMOLOG"/>
    <property type="match status" value="1"/>
</dbReference>
<feature type="compositionally biased region" description="Polar residues" evidence="29">
    <location>
        <begin position="3949"/>
        <end position="3959"/>
    </location>
</feature>
<feature type="compositionally biased region" description="Polar residues" evidence="29">
    <location>
        <begin position="3456"/>
        <end position="3465"/>
    </location>
</feature>
<keyword evidence="15" id="KW-0653">Protein transport</keyword>
<evidence type="ECO:0000256" key="14">
    <source>
        <dbReference type="ARBA" id="ARBA00022833"/>
    </source>
</evidence>
<sequence>MAEVEEGRKPSEDFTDESEEEDSEEEPKLKYERLSNGVTEILQKDAASCMTVHDKFLALGTHFGKVFLLDIQGNVTQKFEISSVKINQISLDESGEHVGICSEDGKVQVFGLYTREGFHENFDCPIKVVALHPQFTRSNYKQFVTGGNKLLLYERNWLNRWKMSVLHEGEGSITNVQWRANLIAWANNVGVKIYDITTKQRITNVLRDNVSLRPDMYPCSLCWKDNTTLIVGWGTSIKICVVKERNPTEMRDLPSRYVEIVSAFEMEFFISGLAPLADQLVTLFFVKENSDNMDEEFRARPRLDIIQPLPESCEEISSDALTVRHFQNNECRDYRLEHSEGESLFYIISPKDIVVAKERDQDDHIDWLLEKKKYEEALMAAEISFKNIKRHDVQKIGMSYINHLVEKGDYDSAARKCQKVLGKNMELWENEVYRFKTIGQLKAISQYLPRGDLRLRPAIYEMILHEFLRTDYEGFATLVREWPGELYNNMAIVQAVNDHLKRDPANSTLLTTLAELYTYDQRYDRALEIYLKLRHKDVYQLIHKHNLFSSIEDKIVLLMDFDKEKAVDMLLDNEDKISTDRVVEELTDRPELLHVYLHKLFKRDHHKGQKYHERQIGLYAEYDRPNLLPFLRDSTHCPLEKALEICQQRNFVEETVFLLSRMGNCRRALQMIMEELVDVDKAIEFAKEQDDAELWEDLISYSIDKPPFITGLLNNIGTHVDPILLIHRIKEGMEIPNLRDSLVKILHDYNLQIMLREGCKKILVADSLSLLQKMHRTQMRGVRVDDENICESCHATILPSDMAKLFNVVVFHCRHMFHKECLPSPGMIHGVQFCNICSAKRRGPGSGILEMKNTVNFYSLGEEKKEKNSCCCKRKHQKMPAPKRAPSPHESQPKIRKLDGDGEALPSKTAPATINSSLKTGNAQEKSAAPRTKKKLSTSEEEGNKSPNQSSTTRDSNRTVSDPPVKKAKLLNATSASCEEPSSQNANSKASLKRTASTESDEEVSSDDGKTDVFRERDDGNKARCVRQYSNKVRAKRKAEEVSSYQQDTGQELTSAPTDLIQRDHDYGRLSDSSSIQDEGENHRKLESAPSATEHERQGNSDIAAKPNSKGTTCSVSGTSEDIIKCVVEENKHKDFKNMEIQKFTDNESLSSPTEILDCVTANSPCITSGAEENDRNDVAEYIKSEKDVDDEPLVLSAETQCSVTGDIKLTSIGEDTGSVCRQENQTDVNHEIETKKEGEHEMRVEHKAASISTEVKDVGMEEETVSNKPNESLESQTDLSVKIQVTLKEQSISAHLLDHVPDEMTNSNKEARKPEDNLEENEREETELQSTQSFPSPGSFTEGQTSHDATDKINDSYIETVATDREEVPQQKQKEEVSDGVAVTVGQTQTDMEMKITSEGMSDSAPGVTSQNLENHKGNEHTAESLTEVQESLTIEKSTCMEKENEIILECAAAPHRENRVEIYSSLTSEREISNPASTVEAHSLKSQEVCESVPQISAEFSKERVVMEMQTTSTSNISRSTSKKDVQNQSEQNRDKITKDISPEDHQDMATQSFEEMENLNDKSSVSACTAESETKMEMLSMTTADISNPASTLEVKVQSPELSEPTTEESDKTHAHSVVNNQSRVDTVDAECVTDPENQSEVQLQTATTSDDLSKSPSTVQLQTQEVTEPTMDVSDEVHEEQKVENLVHMEMETSTSQLSHPSLKVEMQNQTDQKRDLCATETSTNVHQDVVTKNSGVMETHDNEQNGCSSTPECKSKMEMLSTSLSEISNPVATLKGTMLESPDVSEATSDVSDDAHAQNVDSVDGECVNALENQTEVHLQTATTSEKLSNLPSTVQLQNPLTLEVSETPTDVTDEHPKDHKVTNLTIVENENLVNFEPVAASESHIDMEMETLISQIPYPTLKVETQNQSEQKKEDFATEIHQDIVNENPGEMDTQDNEPNRCSSTPESESKMEMLSTSLSEVSNPAATLKVRMQESPGVSEATSHVSDDTHAHSVVNYQSTENVDSVDGESVTAPENQTEVHLQTATTSEELPIPPSTLQVQNLLTQEVSEPTTGMSVELQEEQKVVNSATVENENLVNLMLVAASKSQIDMEMETSTSQISHPSLKVEMQNQSEPKRGDFAPDISTEVHQDIVTRNSGEIEDLDNKHKRCASTPESETKMEMSSTSLSEISYPAAALEVKMQESLEVSEATTDVSDEAHSHSVVNYQSTENVDGVDAECVISPENQTEVDLQTATTSEEHSIPPSTVQLQNPLTQQVSEPTTDMSDEHHEEQNVVNSTTVENENLVNLMPVAASETKSQIEMEMQTSPTAEISDPASSFEIQKTSNATSGDMPSISSTEGMKSLDISEHVTVISTEVYNKAMTEISEIDKNEDEMNIEAVAEPDSQISLEFQNTSTSEVSLLASSVGQESLKSLNEVGLETTKIAEISNVSPAVKMQSQESHNDSEPTADISRAYVTVPENKITLEFTTTSNSEISILPSSVGREHLKQQNEVDMETTLTERISNTPSAVDKQSEGSRDDGEHTTDISRECVTLPESQEIQASTSEISSLGQESLRSQNEVDMEIMATDRRQECQDGSEHITDMSKEYVTVPENQEQMKMQVTSTSEISIIAPEVETQGQTSQEVTGPARDTLEKVQVGKKTLLNEFNESENEVITGGVSIMESPVEMEKQTTEETCKPTSAIQIQDQTCQEVTTDTELQKGAITECKDDMKEIITDCISSTESQMEMDVETTATAEISDPAPTMENQNQDIQEVTELNTDAAQQYPQAASCSYKVNEDEANSSSLYAPEIQTHLGITAGPENISMSASTAEQQNCRMEEVTKNSADLANALQETLPMVNLENTENVNMPESTAEDTQEDMDVISRSVETKDSVLEEEMGRQMINEAKEEAAIIHTDKADKTVSGVERQGEGTGGNEVIVFVCGQSDDIDIVIQASDEQIKTNDQSEVHLHENQIVYEPISSPESNDGREIPMVSEKHGGMSILDIQDTETQKITEDASAYEENKDKYDTQVGNEENVQQQVCVSDSQAAAAAVDMEIPSFSVSETSPPAQLEHSNMSVDVKQVAVISSSDDISIPHGQSDIATEKSGFSECTSASEFSQHPQEDAGLQEAEDVMVTSSATTEAEVPDSTSEEYVILEPVPESNIHFDIVTQAVAQSGLTASLSQEVNPGSVLPDEVGHLLNGSQQTVFPEAGVHDVKDATLASSGDDKKATTEILTKEGFEDQSSDHCQQPPSEVMAINNTEMDIVNSEALHTNEDCNDVVIENAEVQILEEFEIGREIVVAEEENEEDSDITIIEKSQETPEAVPSKQPDENVNEKMNKDSGTNEKQNSTVDKKTKELNKPQEPEKPKKQEMNTQARTKARMAALAEQKAAAAKRAASRQQLNLLALCQEIAEDIATDSMLLKRIEEEKQAAAAAAVAAAAAAAATVAAEAAAVAAMAEASKKESPPVTTQDSVTINVAPPAGPQECSASVAPAAEVSEAQPSTANSTEAKSAAEPPRRRFFISQVTVPLKVHEKKKLTRYQRLRQVELQREKMSWARVKKLKSDQANQMFSDMDWQPPSFVSSQFSSSPVTTAPPPAVSPPKPSPLCPVTTGKPATPKAEVPKEAESPKAEPDKIDLTKAESSKSAPVKAETSKSTPTKTEPTKTEASKTEPPTAETRRSTRQRKTPETAPTPGPAPKVSKSAAKRTLPAIPPPMPNGLNAQKPKPVEYKPYRPRPKYSFDDFELDDDPLPPKKPIPLSRPTQPTRPNIQSNPTVQSKPAVQARPTVSSQPANQAKVKTQMGPPAGQIAGQSKSNVTVKSQLKPAVSTTPQSKPVVGMATQSKATSASTAGSSLHPAKAQIKSLGLTKPQSNAVSAASAQLKSTVSGSLAQLKQLTPTVSKPTASTASETKPDVSKTDTVSTSQKIRQSSEDGKSKVPANLSSAPTSSLTEESGKLSDDAQQCEQTSTVAAVDPENKAETFKTAEKTLEKPCQAAAKPQDGETPLSDSCLQREVKKLKEADKDGSQTIIDAGQKHFGAVACNVCGMLYSAANPEDESQHLLFHNQFISAVKYVGWKKERILSEFPDGKIILVLPDDPKYALKKVEEIREMVDNDLGFQQVETKCPSKTKTFLFISNDKKVAGCLIAEHIQEGFRVIEDPVPEGSEGEKVMFERQRAWCCSTTPEPAICGISRIWVVNMMRRQGVASRMLECLRNNFIYGSYLSKDEIAFSDPTPDGKLFATHYFGTSQFLVYNFVSGRHSSQPKTGAV</sequence>
<dbReference type="GO" id="GO:0006623">
    <property type="term" value="P:protein targeting to vacuole"/>
    <property type="evidence" value="ECO:0007669"/>
    <property type="project" value="InterPro"/>
</dbReference>
<evidence type="ECO:0000256" key="10">
    <source>
        <dbReference type="ARBA" id="ARBA00022679"/>
    </source>
</evidence>
<dbReference type="InterPro" id="IPR045111">
    <property type="entry name" value="Vps41/Vps8"/>
</dbReference>
<evidence type="ECO:0000256" key="11">
    <source>
        <dbReference type="ARBA" id="ARBA00022723"/>
    </source>
</evidence>
<reference evidence="31" key="2">
    <citation type="submission" date="2021-03" db="EMBL/GenBank/DDBJ databases">
        <authorList>
            <person name="Guerrero-Cozar I."/>
            <person name="Gomez-Garrido J."/>
            <person name="Berbel C."/>
            <person name="Martinez-Blanch J.F."/>
            <person name="Alioto T."/>
            <person name="Claros M.G."/>
            <person name="Gagnaire P.A."/>
            <person name="Manchado M."/>
        </authorList>
    </citation>
    <scope>NUCLEOTIDE SEQUENCE</scope>
    <source>
        <strain evidence="31">Sse05_10M</strain>
        <tissue evidence="31">Blood</tissue>
    </source>
</reference>
<feature type="region of interest" description="Disordered" evidence="29">
    <location>
        <begin position="3449"/>
        <end position="3507"/>
    </location>
</feature>
<dbReference type="GO" id="GO:0016746">
    <property type="term" value="F:acyltransferase activity"/>
    <property type="evidence" value="ECO:0007669"/>
    <property type="project" value="UniProtKB-KW"/>
</dbReference>
<evidence type="ECO:0000256" key="23">
    <source>
        <dbReference type="ARBA" id="ARBA00023329"/>
    </source>
</evidence>
<feature type="compositionally biased region" description="Basic and acidic residues" evidence="29">
    <location>
        <begin position="1415"/>
        <end position="1424"/>
    </location>
</feature>
<feature type="region of interest" description="Disordered" evidence="29">
    <location>
        <begin position="3290"/>
        <end position="3371"/>
    </location>
</feature>
<keyword evidence="14" id="KW-0862">Zinc</keyword>
<feature type="region of interest" description="Disordered" evidence="29">
    <location>
        <begin position="1"/>
        <end position="30"/>
    </location>
</feature>
<dbReference type="Proteomes" id="UP000693946">
    <property type="component" value="Linkage Group LG1"/>
</dbReference>
<dbReference type="PROSITE" id="PS50236">
    <property type="entry name" value="CHCR"/>
    <property type="match status" value="1"/>
</dbReference>
<accession>A0AAV6T641</accession>
<feature type="compositionally biased region" description="Basic and acidic residues" evidence="29">
    <location>
        <begin position="1007"/>
        <end position="1022"/>
    </location>
</feature>
<feature type="compositionally biased region" description="Basic and acidic residues" evidence="29">
    <location>
        <begin position="1524"/>
        <end position="1547"/>
    </location>
</feature>
<dbReference type="FunFam" id="1.25.40.10:FF:000247">
    <property type="entry name" value="Vacuolar protein sorting-associated protein 41 homolog"/>
    <property type="match status" value="1"/>
</dbReference>
<dbReference type="Pfam" id="PF13880">
    <property type="entry name" value="Acetyltransf_13"/>
    <property type="match status" value="1"/>
</dbReference>
<feature type="region of interest" description="Disordered" evidence="29">
    <location>
        <begin position="1259"/>
        <end position="1278"/>
    </location>
</feature>
<keyword evidence="13 27" id="KW-0863">Zinc-finger</keyword>
<dbReference type="GO" id="GO:0030136">
    <property type="term" value="C:clathrin-coated vesicle"/>
    <property type="evidence" value="ECO:0007669"/>
    <property type="project" value="UniProtKB-SubCell"/>
</dbReference>
<feature type="compositionally biased region" description="Polar residues" evidence="29">
    <location>
        <begin position="2542"/>
        <end position="2563"/>
    </location>
</feature>
<dbReference type="PROSITE" id="PS50089">
    <property type="entry name" value="ZF_RING_2"/>
    <property type="match status" value="1"/>
</dbReference>
<evidence type="ECO:0000256" key="22">
    <source>
        <dbReference type="ARBA" id="ARBA00023315"/>
    </source>
</evidence>
<feature type="region of interest" description="Disordered" evidence="29">
    <location>
        <begin position="3559"/>
        <end position="3960"/>
    </location>
</feature>
<dbReference type="GO" id="GO:0034058">
    <property type="term" value="P:endosomal vesicle fusion"/>
    <property type="evidence" value="ECO:0007669"/>
    <property type="project" value="TreeGrafter"/>
</dbReference>
<keyword evidence="17" id="KW-0333">Golgi apparatus</keyword>
<feature type="compositionally biased region" description="Basic and acidic residues" evidence="29">
    <location>
        <begin position="2519"/>
        <end position="2536"/>
    </location>
</feature>
<evidence type="ECO:0000256" key="27">
    <source>
        <dbReference type="PROSITE-ProRule" id="PRU00175"/>
    </source>
</evidence>
<feature type="region of interest" description="Disordered" evidence="29">
    <location>
        <begin position="1933"/>
        <end position="1956"/>
    </location>
</feature>
<dbReference type="InterPro" id="IPR001841">
    <property type="entry name" value="Znf_RING"/>
</dbReference>
<reference evidence="31 32" key="1">
    <citation type="journal article" date="2021" name="Sci. Rep.">
        <title>Chromosome anchoring in Senegalese sole (Solea senegalensis) reveals sex-associated markers and genome rearrangements in flatfish.</title>
        <authorList>
            <person name="Guerrero-Cozar I."/>
            <person name="Gomez-Garrido J."/>
            <person name="Berbel C."/>
            <person name="Martinez-Blanch J.F."/>
            <person name="Alioto T."/>
            <person name="Claros M.G."/>
            <person name="Gagnaire P.A."/>
            <person name="Manchado M."/>
        </authorList>
    </citation>
    <scope>NUCLEOTIDE SEQUENCE [LARGE SCALE GENOMIC DNA]</scope>
    <source>
        <strain evidence="31">Sse05_10M</strain>
    </source>
</reference>
<evidence type="ECO:0000256" key="5">
    <source>
        <dbReference type="ARBA" id="ARBA00004601"/>
    </source>
</evidence>
<feature type="compositionally biased region" description="Polar residues" evidence="29">
    <location>
        <begin position="3799"/>
        <end position="3822"/>
    </location>
</feature>
<dbReference type="InterPro" id="IPR057780">
    <property type="entry name" value="Beta-prop_Vps41"/>
</dbReference>
<feature type="compositionally biased region" description="Basic and acidic residues" evidence="29">
    <location>
        <begin position="3340"/>
        <end position="3360"/>
    </location>
</feature>
<keyword evidence="21" id="KW-0131">Cell cycle</keyword>
<evidence type="ECO:0000256" key="28">
    <source>
        <dbReference type="PROSITE-ProRule" id="PRU01006"/>
    </source>
</evidence>
<evidence type="ECO:0000259" key="30">
    <source>
        <dbReference type="PROSITE" id="PS50089"/>
    </source>
</evidence>
<feature type="compositionally biased region" description="Polar residues" evidence="29">
    <location>
        <begin position="1267"/>
        <end position="1278"/>
    </location>
</feature>
<dbReference type="FunFam" id="2.130.10.10:FF:000107">
    <property type="entry name" value="Vacuolar protein sorting-associated protein 41 homolog"/>
    <property type="match status" value="1"/>
</dbReference>
<feature type="compositionally biased region" description="Polar residues" evidence="29">
    <location>
        <begin position="910"/>
        <end position="925"/>
    </location>
</feature>
<evidence type="ECO:0000256" key="15">
    <source>
        <dbReference type="ARBA" id="ARBA00022927"/>
    </source>
</evidence>
<evidence type="ECO:0000256" key="26">
    <source>
        <dbReference type="ARBA" id="ARBA00047902"/>
    </source>
</evidence>
<dbReference type="GO" id="GO:0009267">
    <property type="term" value="P:cellular response to starvation"/>
    <property type="evidence" value="ECO:0007669"/>
    <property type="project" value="TreeGrafter"/>
</dbReference>
<evidence type="ECO:0000256" key="19">
    <source>
        <dbReference type="ARBA" id="ARBA00023228"/>
    </source>
</evidence>
<feature type="region of interest" description="Disordered" evidence="29">
    <location>
        <begin position="1637"/>
        <end position="1674"/>
    </location>
</feature>
<dbReference type="InterPro" id="IPR028009">
    <property type="entry name" value="ESCO_Acetyltransf_dom"/>
</dbReference>
<dbReference type="GO" id="GO:0005765">
    <property type="term" value="C:lysosomal membrane"/>
    <property type="evidence" value="ECO:0007669"/>
    <property type="project" value="UniProtKB-SubCell"/>
</dbReference>
<feature type="compositionally biased region" description="Polar residues" evidence="29">
    <location>
        <begin position="3858"/>
        <end position="3899"/>
    </location>
</feature>
<keyword evidence="12" id="KW-0967">Endosome</keyword>
<dbReference type="PANTHER" id="PTHR12616">
    <property type="entry name" value="VACUOLAR PROTEIN SORTING VPS41"/>
    <property type="match status" value="1"/>
</dbReference>
<evidence type="ECO:0000313" key="32">
    <source>
        <dbReference type="Proteomes" id="UP000693946"/>
    </source>
</evidence>
<comment type="similarity">
    <text evidence="7">Belongs to the VPS41 family.</text>
</comment>
<dbReference type="GO" id="GO:0005634">
    <property type="term" value="C:nucleus"/>
    <property type="evidence" value="ECO:0007669"/>
    <property type="project" value="UniProtKB-SubCell"/>
</dbReference>
<keyword evidence="19" id="KW-0458">Lysosome</keyword>
<name>A0AAV6T641_SOLSE</name>
<evidence type="ECO:0000256" key="24">
    <source>
        <dbReference type="ARBA" id="ARBA00023765"/>
    </source>
</evidence>
<feature type="region of interest" description="Disordered" evidence="29">
    <location>
        <begin position="1511"/>
        <end position="1547"/>
    </location>
</feature>
<evidence type="ECO:0000256" key="9">
    <source>
        <dbReference type="ARBA" id="ARBA00022490"/>
    </source>
</evidence>
<keyword evidence="9" id="KW-0963">Cytoplasm</keyword>
<feature type="compositionally biased region" description="Low complexity" evidence="29">
    <location>
        <begin position="3566"/>
        <end position="3581"/>
    </location>
</feature>
<keyword evidence="18" id="KW-0472">Membrane</keyword>
<comment type="caution">
    <text evidence="31">The sequence shown here is derived from an EMBL/GenBank/DDBJ whole genome shotgun (WGS) entry which is preliminary data.</text>
</comment>
<dbReference type="Pfam" id="PF23556">
    <property type="entry name" value="TPR_Vps41"/>
    <property type="match status" value="1"/>
</dbReference>
<dbReference type="GO" id="GO:0005794">
    <property type="term" value="C:Golgi apparatus"/>
    <property type="evidence" value="ECO:0007669"/>
    <property type="project" value="UniProtKB-SubCell"/>
</dbReference>
<evidence type="ECO:0000256" key="2">
    <source>
        <dbReference type="ARBA" id="ARBA00004132"/>
    </source>
</evidence>
<feature type="compositionally biased region" description="Polar residues" evidence="29">
    <location>
        <begin position="1639"/>
        <end position="1671"/>
    </location>
</feature>
<evidence type="ECO:0000256" key="1">
    <source>
        <dbReference type="ARBA" id="ARBA00004123"/>
    </source>
</evidence>
<feature type="repeat" description="CHCR" evidence="28">
    <location>
        <begin position="567"/>
        <end position="711"/>
    </location>
</feature>
<dbReference type="Pfam" id="PF13878">
    <property type="entry name" value="zf-C2H2_3"/>
    <property type="match status" value="1"/>
</dbReference>
<dbReference type="InterPro" id="IPR000547">
    <property type="entry name" value="Clathrin_H-chain/VPS_repeat"/>
</dbReference>
<proteinExistence type="inferred from homology"/>
<evidence type="ECO:0000256" key="12">
    <source>
        <dbReference type="ARBA" id="ARBA00022753"/>
    </source>
</evidence>
<evidence type="ECO:0000256" key="13">
    <source>
        <dbReference type="ARBA" id="ARBA00022771"/>
    </source>
</evidence>
<comment type="catalytic activity">
    <reaction evidence="26">
        <text>L-lysyl-[protein] + acetyl-CoA = N(6)-acetyl-L-lysyl-[protein] + CoA + H(+)</text>
        <dbReference type="Rhea" id="RHEA:45948"/>
        <dbReference type="Rhea" id="RHEA-COMP:9752"/>
        <dbReference type="Rhea" id="RHEA-COMP:10731"/>
        <dbReference type="ChEBI" id="CHEBI:15378"/>
        <dbReference type="ChEBI" id="CHEBI:29969"/>
        <dbReference type="ChEBI" id="CHEBI:57287"/>
        <dbReference type="ChEBI" id="CHEBI:57288"/>
        <dbReference type="ChEBI" id="CHEBI:61930"/>
    </reaction>
</comment>
<feature type="region of interest" description="Disordered" evidence="29">
    <location>
        <begin position="1295"/>
        <end position="1427"/>
    </location>
</feature>
<feature type="compositionally biased region" description="Polar residues" evidence="29">
    <location>
        <begin position="945"/>
        <end position="960"/>
    </location>
</feature>
<feature type="domain" description="RING-type" evidence="30">
    <location>
        <begin position="790"/>
        <end position="838"/>
    </location>
</feature>
<evidence type="ECO:0000256" key="29">
    <source>
        <dbReference type="SAM" id="MobiDB-lite"/>
    </source>
</evidence>
<feature type="compositionally biased region" description="Acidic residues" evidence="29">
    <location>
        <begin position="3290"/>
        <end position="3299"/>
    </location>
</feature>
<feature type="compositionally biased region" description="Basic and acidic residues" evidence="29">
    <location>
        <begin position="1"/>
        <end position="12"/>
    </location>
</feature>
<feature type="region of interest" description="Disordered" evidence="29">
    <location>
        <begin position="871"/>
        <end position="1117"/>
    </location>
</feature>
<dbReference type="GO" id="GO:0016236">
    <property type="term" value="P:macroautophagy"/>
    <property type="evidence" value="ECO:0007669"/>
    <property type="project" value="TreeGrafter"/>
</dbReference>
<evidence type="ECO:0000313" key="31">
    <source>
        <dbReference type="EMBL" id="KAG7524882.1"/>
    </source>
</evidence>
<dbReference type="GO" id="GO:0030897">
    <property type="term" value="C:HOPS complex"/>
    <property type="evidence" value="ECO:0007669"/>
    <property type="project" value="TreeGrafter"/>
</dbReference>
<feature type="compositionally biased region" description="Low complexity" evidence="29">
    <location>
        <begin position="3477"/>
        <end position="3492"/>
    </location>
</feature>
<keyword evidence="22" id="KW-0012">Acyltransferase</keyword>
<feature type="compositionally biased region" description="Polar residues" evidence="29">
    <location>
        <begin position="3930"/>
        <end position="3941"/>
    </location>
</feature>
<gene>
    <name evidence="31" type="ORF">JOB18_018315</name>
</gene>
<feature type="compositionally biased region" description="Basic and acidic residues" evidence="29">
    <location>
        <begin position="3317"/>
        <end position="3332"/>
    </location>
</feature>
<dbReference type="InterPro" id="IPR028005">
    <property type="entry name" value="AcTrfase_ESCO_Znf_dom"/>
</dbReference>
<dbReference type="EMBL" id="JAGKHQ010000001">
    <property type="protein sequence ID" value="KAG7524882.1"/>
    <property type="molecule type" value="Genomic_DNA"/>
</dbReference>
<dbReference type="SMART" id="SM00299">
    <property type="entry name" value="CLH"/>
    <property type="match status" value="1"/>
</dbReference>
<dbReference type="GO" id="GO:0005829">
    <property type="term" value="C:cytosol"/>
    <property type="evidence" value="ECO:0007669"/>
    <property type="project" value="UniProtKB-SubCell"/>
</dbReference>
<keyword evidence="8" id="KW-0813">Transport</keyword>
<feature type="region of interest" description="Disordered" evidence="29">
    <location>
        <begin position="3095"/>
        <end position="3115"/>
    </location>
</feature>
<dbReference type="GO" id="GO:0031901">
    <property type="term" value="C:early endosome membrane"/>
    <property type="evidence" value="ECO:0007669"/>
    <property type="project" value="UniProtKB-SubCell"/>
</dbReference>
<evidence type="ECO:0000256" key="20">
    <source>
        <dbReference type="ARBA" id="ARBA00023242"/>
    </source>
</evidence>
<evidence type="ECO:0000256" key="18">
    <source>
        <dbReference type="ARBA" id="ARBA00023136"/>
    </source>
</evidence>
<feature type="compositionally biased region" description="Basic and acidic residues" evidence="29">
    <location>
        <begin position="1363"/>
        <end position="1378"/>
    </location>
</feature>
<dbReference type="GO" id="GO:0031902">
    <property type="term" value="C:late endosome membrane"/>
    <property type="evidence" value="ECO:0007669"/>
    <property type="project" value="UniProtKB-SubCell"/>
</dbReference>
<feature type="compositionally biased region" description="Low complexity" evidence="29">
    <location>
        <begin position="3639"/>
        <end position="3650"/>
    </location>
</feature>
<dbReference type="Pfam" id="PF23411">
    <property type="entry name" value="Beta-prop_Vps41"/>
    <property type="match status" value="1"/>
</dbReference>
<dbReference type="GO" id="GO:0008270">
    <property type="term" value="F:zinc ion binding"/>
    <property type="evidence" value="ECO:0007669"/>
    <property type="project" value="UniProtKB-KW"/>
</dbReference>